<organism evidence="2 3">
    <name type="scientific">Aedes aegypti</name>
    <name type="common">Yellowfever mosquito</name>
    <name type="synonym">Culex aegypti</name>
    <dbReference type="NCBI Taxonomy" id="7159"/>
    <lineage>
        <taxon>Eukaryota</taxon>
        <taxon>Metazoa</taxon>
        <taxon>Ecdysozoa</taxon>
        <taxon>Arthropoda</taxon>
        <taxon>Hexapoda</taxon>
        <taxon>Insecta</taxon>
        <taxon>Pterygota</taxon>
        <taxon>Neoptera</taxon>
        <taxon>Endopterygota</taxon>
        <taxon>Diptera</taxon>
        <taxon>Nematocera</taxon>
        <taxon>Culicoidea</taxon>
        <taxon>Culicidae</taxon>
        <taxon>Culicinae</taxon>
        <taxon>Aedini</taxon>
        <taxon>Aedes</taxon>
        <taxon>Stegomyia</taxon>
    </lineage>
</organism>
<dbReference type="OMA" id="HESNEEW"/>
<feature type="compositionally biased region" description="Low complexity" evidence="1">
    <location>
        <begin position="204"/>
        <end position="213"/>
    </location>
</feature>
<accession>Q16S38</accession>
<dbReference type="Proteomes" id="UP000682892">
    <property type="component" value="Unassembled WGS sequence"/>
</dbReference>
<evidence type="ECO:0000313" key="2">
    <source>
        <dbReference type="EMBL" id="EAT37274.1"/>
    </source>
</evidence>
<dbReference type="HOGENOM" id="CLU_023205_0_0_1"/>
<sequence length="272" mass="27061">MYRLNIVSTNPSGSVQQQQQAQGQQVISSVVRPQQQQPPPQLALVQTGGSGGTTTTIIGLTSLNALNATTITGLVAGAAGSSTSAIAAAGASNSGSGPSTATTKHILKAATTNNNISIVKIVDDIMLKAVKVEPLPMDTGGGGGGVSMIPSSATTSGGVTVTAIPASVAPMPPVAAGTNVSSNGSVTVYASGKRRLESNEEWISSPSPGSVPGSAPPLSPSPGSQSHTYTTTMSNGYSSPMSTGSYDPYSPNGKMASERTSGCPFLGRNLIG</sequence>
<dbReference type="EMBL" id="CH477685">
    <property type="protein sequence ID" value="EAT37274.1"/>
    <property type="molecule type" value="Genomic_DNA"/>
</dbReference>
<dbReference type="PaxDb" id="7159-AAEL010719-PA"/>
<reference evidence="2" key="1">
    <citation type="submission" date="2005-10" db="EMBL/GenBank/DDBJ databases">
        <authorList>
            <person name="Loftus B.J."/>
            <person name="Nene V.M."/>
            <person name="Hannick L.I."/>
            <person name="Bidwell S."/>
            <person name="Haas B."/>
            <person name="Amedeo P."/>
            <person name="Orvis J."/>
            <person name="Wortman J.R."/>
            <person name="White O.R."/>
            <person name="Salzberg S."/>
            <person name="Shumway M."/>
            <person name="Koo H."/>
            <person name="Zhao Y."/>
            <person name="Holmes M."/>
            <person name="Miller J."/>
            <person name="Schatz M."/>
            <person name="Pop M."/>
            <person name="Pai G."/>
            <person name="Utterback T."/>
            <person name="Rogers Y.-H."/>
            <person name="Kravitz S."/>
            <person name="Fraser C.M."/>
        </authorList>
    </citation>
    <scope>NUCLEOTIDE SEQUENCE</scope>
    <source>
        <strain evidence="2">Liverpool</strain>
    </source>
</reference>
<evidence type="ECO:0000313" key="3">
    <source>
        <dbReference type="Proteomes" id="UP000682892"/>
    </source>
</evidence>
<dbReference type="eggNOG" id="ENOG502T7YZ">
    <property type="taxonomic scope" value="Eukaryota"/>
</dbReference>
<dbReference type="VEuPathDB" id="VectorBase:AAEL019431"/>
<dbReference type="STRING" id="7159.Q16S38"/>
<feature type="region of interest" description="Disordered" evidence="1">
    <location>
        <begin position="199"/>
        <end position="272"/>
    </location>
</feature>
<protein>
    <submittedName>
        <fullName evidence="2">AAEL010719-PA</fullName>
    </submittedName>
</protein>
<gene>
    <name evidence="2" type="ORF">AaeL_AAEL010719</name>
</gene>
<name>Q16S38_AEDAE</name>
<reference evidence="2" key="3">
    <citation type="submission" date="2012-09" db="EMBL/GenBank/DDBJ databases">
        <authorList>
            <consortium name="VectorBase"/>
        </authorList>
    </citation>
    <scope>NUCLEOTIDE SEQUENCE</scope>
    <source>
        <strain evidence="2">Liverpool</strain>
    </source>
</reference>
<reference evidence="2" key="2">
    <citation type="journal article" date="2007" name="Science">
        <title>Genome sequence of Aedes aegypti, a major arbovirus vector.</title>
        <authorList>
            <person name="Nene V."/>
            <person name="Wortman J.R."/>
            <person name="Lawson D."/>
            <person name="Haas B."/>
            <person name="Kodira C."/>
            <person name="Tu Z.J."/>
            <person name="Loftus B."/>
            <person name="Xi Z."/>
            <person name="Megy K."/>
            <person name="Grabherr M."/>
            <person name="Ren Q."/>
            <person name="Zdobnov E.M."/>
            <person name="Lobo N.F."/>
            <person name="Campbell K.S."/>
            <person name="Brown S.E."/>
            <person name="Bonaldo M.F."/>
            <person name="Zhu J."/>
            <person name="Sinkins S.P."/>
            <person name="Hogenkamp D.G."/>
            <person name="Amedeo P."/>
            <person name="Arensburger P."/>
            <person name="Atkinson P.W."/>
            <person name="Bidwell S."/>
            <person name="Biedler J."/>
            <person name="Birney E."/>
            <person name="Bruggner R.V."/>
            <person name="Costas J."/>
            <person name="Coy M.R."/>
            <person name="Crabtree J."/>
            <person name="Crawford M."/>
            <person name="Debruyn B."/>
            <person name="Decaprio D."/>
            <person name="Eiglmeier K."/>
            <person name="Eisenstadt E."/>
            <person name="El-Dorry H."/>
            <person name="Gelbart W.M."/>
            <person name="Gomes S.L."/>
            <person name="Hammond M."/>
            <person name="Hannick L.I."/>
            <person name="Hogan J.R."/>
            <person name="Holmes M.H."/>
            <person name="Jaffe D."/>
            <person name="Johnston J.S."/>
            <person name="Kennedy R.C."/>
            <person name="Koo H."/>
            <person name="Kravitz S."/>
            <person name="Kriventseva E.V."/>
            <person name="Kulp D."/>
            <person name="Labutti K."/>
            <person name="Lee E."/>
            <person name="Li S."/>
            <person name="Lovin D.D."/>
            <person name="Mao C."/>
            <person name="Mauceli E."/>
            <person name="Menck C.F."/>
            <person name="Miller J.R."/>
            <person name="Montgomery P."/>
            <person name="Mori A."/>
            <person name="Nascimento A.L."/>
            <person name="Naveira H.F."/>
            <person name="Nusbaum C."/>
            <person name="O'leary S."/>
            <person name="Orvis J."/>
            <person name="Pertea M."/>
            <person name="Quesneville H."/>
            <person name="Reidenbach K.R."/>
            <person name="Rogers Y.H."/>
            <person name="Roth C.W."/>
            <person name="Schneider J.R."/>
            <person name="Schatz M."/>
            <person name="Shumway M."/>
            <person name="Stanke M."/>
            <person name="Stinson E.O."/>
            <person name="Tubio J.M."/>
            <person name="Vanzee J.P."/>
            <person name="Verjovski-Almeida S."/>
            <person name="Werner D."/>
            <person name="White O."/>
            <person name="Wyder S."/>
            <person name="Zeng Q."/>
            <person name="Zhao Q."/>
            <person name="Zhao Y."/>
            <person name="Hill C.A."/>
            <person name="Raikhel A.S."/>
            <person name="Soares M.B."/>
            <person name="Knudson D.L."/>
            <person name="Lee N.H."/>
            <person name="Galagan J."/>
            <person name="Salzberg S.L."/>
            <person name="Paulsen I.T."/>
            <person name="Dimopoulos G."/>
            <person name="Collins F.H."/>
            <person name="Birren B."/>
            <person name="Fraser-Liggett C.M."/>
            <person name="Severson D.W."/>
        </authorList>
    </citation>
    <scope>NUCLEOTIDE SEQUENCE [LARGE SCALE GENOMIC DNA]</scope>
    <source>
        <strain evidence="2">Liverpool</strain>
    </source>
</reference>
<proteinExistence type="predicted"/>
<evidence type="ECO:0000256" key="1">
    <source>
        <dbReference type="SAM" id="MobiDB-lite"/>
    </source>
</evidence>
<feature type="compositionally biased region" description="Polar residues" evidence="1">
    <location>
        <begin position="227"/>
        <end position="245"/>
    </location>
</feature>
<dbReference type="AlphaFoldDB" id="Q16S38"/>